<dbReference type="PANTHER" id="PTHR33875">
    <property type="entry name" value="OS09G0542200 PROTEIN"/>
    <property type="match status" value="1"/>
</dbReference>
<dbReference type="Pfam" id="PF13462">
    <property type="entry name" value="Thioredoxin_4"/>
    <property type="match status" value="1"/>
</dbReference>
<dbReference type="InterPro" id="IPR012336">
    <property type="entry name" value="Thioredoxin-like_fold"/>
</dbReference>
<feature type="domain" description="Thioredoxin-like fold" evidence="1">
    <location>
        <begin position="24"/>
        <end position="198"/>
    </location>
</feature>
<evidence type="ECO:0000313" key="2">
    <source>
        <dbReference type="EMBL" id="CAE4629805.1"/>
    </source>
</evidence>
<gene>
    <name evidence="2" type="ORF">AMON00008_LOCUS42779</name>
</gene>
<dbReference type="EMBL" id="HBNR01060783">
    <property type="protein sequence ID" value="CAE4629805.1"/>
    <property type="molecule type" value="Transcribed_RNA"/>
</dbReference>
<proteinExistence type="predicted"/>
<dbReference type="AlphaFoldDB" id="A0A7S4VHI0"/>
<sequence length="207" mass="22784">MGPPLPPGPLGHPYKAAEKPPRIVVELFLDLCCPFCKKMMTALKDVAPAVEASHPGQVQWLFCNVIQPWHPQSCMMHEAFLAVSTKKPEAAWPYAWAVLDKQESFFDDQVMDKSRKQLYEELASVAEESVGLPKAEVLDVLALQGAGNAGSQATQLVKWYTKMHRVRGVHVTPTVFVNGTEAPQVGSGWSAEEWKAFLEPMLAASAL</sequence>
<organism evidence="2">
    <name type="scientific">Alexandrium monilatum</name>
    <dbReference type="NCBI Taxonomy" id="311494"/>
    <lineage>
        <taxon>Eukaryota</taxon>
        <taxon>Sar</taxon>
        <taxon>Alveolata</taxon>
        <taxon>Dinophyceae</taxon>
        <taxon>Gonyaulacales</taxon>
        <taxon>Pyrocystaceae</taxon>
        <taxon>Alexandrium</taxon>
    </lineage>
</organism>
<dbReference type="InterPro" id="IPR036249">
    <property type="entry name" value="Thioredoxin-like_sf"/>
</dbReference>
<evidence type="ECO:0000259" key="1">
    <source>
        <dbReference type="Pfam" id="PF13462"/>
    </source>
</evidence>
<reference evidence="2" key="1">
    <citation type="submission" date="2021-01" db="EMBL/GenBank/DDBJ databases">
        <authorList>
            <person name="Corre E."/>
            <person name="Pelletier E."/>
            <person name="Niang G."/>
            <person name="Scheremetjew M."/>
            <person name="Finn R."/>
            <person name="Kale V."/>
            <person name="Holt S."/>
            <person name="Cochrane G."/>
            <person name="Meng A."/>
            <person name="Brown T."/>
            <person name="Cohen L."/>
        </authorList>
    </citation>
    <scope>NUCLEOTIDE SEQUENCE</scope>
    <source>
        <strain evidence="2">CCMP3105</strain>
    </source>
</reference>
<dbReference type="Gene3D" id="3.40.30.10">
    <property type="entry name" value="Glutaredoxin"/>
    <property type="match status" value="1"/>
</dbReference>
<dbReference type="PANTHER" id="PTHR33875:SF2">
    <property type="entry name" value="ACR183CP"/>
    <property type="match status" value="1"/>
</dbReference>
<protein>
    <recommendedName>
        <fullName evidence="1">Thioredoxin-like fold domain-containing protein</fullName>
    </recommendedName>
</protein>
<accession>A0A7S4VHI0</accession>
<dbReference type="SUPFAM" id="SSF52833">
    <property type="entry name" value="Thioredoxin-like"/>
    <property type="match status" value="1"/>
</dbReference>
<name>A0A7S4VHI0_9DINO</name>